<dbReference type="GO" id="GO:0000160">
    <property type="term" value="P:phosphorelay signal transduction system"/>
    <property type="evidence" value="ECO:0007669"/>
    <property type="project" value="InterPro"/>
</dbReference>
<feature type="domain" description="Response regulatory" evidence="6">
    <location>
        <begin position="3"/>
        <end position="120"/>
    </location>
</feature>
<evidence type="ECO:0000256" key="3">
    <source>
        <dbReference type="ARBA" id="ARBA00023163"/>
    </source>
</evidence>
<reference evidence="7 8" key="1">
    <citation type="submission" date="2020-04" db="EMBL/GenBank/DDBJ databases">
        <title>Genome-Wide Identification of 5-Methylcytosine Sites in Bacterial Genomes By High-Throughput Sequencing of MspJI Restriction Fragments.</title>
        <authorList>
            <person name="Wu V."/>
        </authorList>
    </citation>
    <scope>NUCLEOTIDE SEQUENCE [LARGE SCALE GENOMIC DNA]</scope>
    <source>
        <strain evidence="7 8">S2</strain>
    </source>
</reference>
<dbReference type="PROSITE" id="PS50110">
    <property type="entry name" value="RESPONSE_REGULATORY"/>
    <property type="match status" value="1"/>
</dbReference>
<protein>
    <submittedName>
        <fullName evidence="7">Response regulator</fullName>
    </submittedName>
</protein>
<organism evidence="7 8">
    <name type="scientific">Priestia megaterium</name>
    <name type="common">Bacillus megaterium</name>
    <dbReference type="NCBI Taxonomy" id="1404"/>
    <lineage>
        <taxon>Bacteria</taxon>
        <taxon>Bacillati</taxon>
        <taxon>Bacillota</taxon>
        <taxon>Bacilli</taxon>
        <taxon>Bacillales</taxon>
        <taxon>Bacillaceae</taxon>
        <taxon>Priestia</taxon>
    </lineage>
</organism>
<feature type="modified residue" description="4-aspartylphosphate" evidence="4">
    <location>
        <position position="55"/>
    </location>
</feature>
<dbReference type="PROSITE" id="PS01124">
    <property type="entry name" value="HTH_ARAC_FAMILY_2"/>
    <property type="match status" value="1"/>
</dbReference>
<dbReference type="CDD" id="cd17536">
    <property type="entry name" value="REC_YesN-like"/>
    <property type="match status" value="1"/>
</dbReference>
<dbReference type="Pfam" id="PF12833">
    <property type="entry name" value="HTH_18"/>
    <property type="match status" value="1"/>
</dbReference>
<dbReference type="InterPro" id="IPR011006">
    <property type="entry name" value="CheY-like_superfamily"/>
</dbReference>
<dbReference type="PRINTS" id="PR00032">
    <property type="entry name" value="HTHARAC"/>
</dbReference>
<dbReference type="PROSITE" id="PS00041">
    <property type="entry name" value="HTH_ARAC_FAMILY_1"/>
    <property type="match status" value="1"/>
</dbReference>
<dbReference type="InterPro" id="IPR018062">
    <property type="entry name" value="HTH_AraC-typ_CS"/>
</dbReference>
<dbReference type="InterPro" id="IPR018060">
    <property type="entry name" value="HTH_AraC"/>
</dbReference>
<evidence type="ECO:0000259" key="6">
    <source>
        <dbReference type="PROSITE" id="PS50110"/>
    </source>
</evidence>
<evidence type="ECO:0000256" key="1">
    <source>
        <dbReference type="ARBA" id="ARBA00023015"/>
    </source>
</evidence>
<proteinExistence type="predicted"/>
<keyword evidence="3" id="KW-0804">Transcription</keyword>
<gene>
    <name evidence="7" type="ORF">HFZ78_11040</name>
</gene>
<keyword evidence="1" id="KW-0805">Transcription regulation</keyword>
<keyword evidence="2" id="KW-0238">DNA-binding</keyword>
<feature type="domain" description="HTH araC/xylS-type" evidence="5">
    <location>
        <begin position="429"/>
        <end position="527"/>
    </location>
</feature>
<dbReference type="GO" id="GO:0043565">
    <property type="term" value="F:sequence-specific DNA binding"/>
    <property type="evidence" value="ECO:0007669"/>
    <property type="project" value="InterPro"/>
</dbReference>
<evidence type="ECO:0000256" key="2">
    <source>
        <dbReference type="ARBA" id="ARBA00023125"/>
    </source>
</evidence>
<dbReference type="SUPFAM" id="SSF52172">
    <property type="entry name" value="CheY-like"/>
    <property type="match status" value="1"/>
</dbReference>
<dbReference type="AlphaFoldDB" id="A0A6H1P0U5"/>
<dbReference type="Proteomes" id="UP000501868">
    <property type="component" value="Chromosome"/>
</dbReference>
<accession>A0A6H1P0U5</accession>
<dbReference type="Pfam" id="PF00072">
    <property type="entry name" value="Response_reg"/>
    <property type="match status" value="1"/>
</dbReference>
<dbReference type="SMART" id="SM00448">
    <property type="entry name" value="REC"/>
    <property type="match status" value="1"/>
</dbReference>
<evidence type="ECO:0000313" key="7">
    <source>
        <dbReference type="EMBL" id="QIZ07179.1"/>
    </source>
</evidence>
<evidence type="ECO:0000313" key="8">
    <source>
        <dbReference type="Proteomes" id="UP000501868"/>
    </source>
</evidence>
<dbReference type="EMBL" id="CP051128">
    <property type="protein sequence ID" value="QIZ07179.1"/>
    <property type="molecule type" value="Genomic_DNA"/>
</dbReference>
<dbReference type="GO" id="GO:0003700">
    <property type="term" value="F:DNA-binding transcription factor activity"/>
    <property type="evidence" value="ECO:0007669"/>
    <property type="project" value="InterPro"/>
</dbReference>
<reference evidence="7 8" key="2">
    <citation type="submission" date="2020-04" db="EMBL/GenBank/DDBJ databases">
        <authorList>
            <person name="Fomenkov A."/>
            <person name="Anton B.P."/>
            <person name="Roberts R.J."/>
        </authorList>
    </citation>
    <scope>NUCLEOTIDE SEQUENCE [LARGE SCALE GENOMIC DNA]</scope>
    <source>
        <strain evidence="7 8">S2</strain>
    </source>
</reference>
<dbReference type="PANTHER" id="PTHR43280">
    <property type="entry name" value="ARAC-FAMILY TRANSCRIPTIONAL REGULATOR"/>
    <property type="match status" value="1"/>
</dbReference>
<evidence type="ECO:0000256" key="4">
    <source>
        <dbReference type="PROSITE-ProRule" id="PRU00169"/>
    </source>
</evidence>
<dbReference type="Gene3D" id="3.40.50.2300">
    <property type="match status" value="1"/>
</dbReference>
<evidence type="ECO:0000259" key="5">
    <source>
        <dbReference type="PROSITE" id="PS01124"/>
    </source>
</evidence>
<name>A0A6H1P0U5_PRIMG</name>
<dbReference type="Gene3D" id="1.10.10.60">
    <property type="entry name" value="Homeodomain-like"/>
    <property type="match status" value="2"/>
</dbReference>
<keyword evidence="4" id="KW-0597">Phosphoprotein</keyword>
<dbReference type="SUPFAM" id="SSF46689">
    <property type="entry name" value="Homeodomain-like"/>
    <property type="match status" value="2"/>
</dbReference>
<dbReference type="PANTHER" id="PTHR43280:SF2">
    <property type="entry name" value="HTH-TYPE TRANSCRIPTIONAL REGULATOR EXSA"/>
    <property type="match status" value="1"/>
</dbReference>
<dbReference type="InterPro" id="IPR009057">
    <property type="entry name" value="Homeodomain-like_sf"/>
</dbReference>
<sequence>MYKIMLIDDDVPMLKYLEQLVQWNSLELTICASTYSSLKALQLFGITNPDIVISDIGLPQINGLELAEKFREIKPEVRMIFLTCHEDFHYAKRAVQLGADEYLIKDELTSEQLEKSLRKSLQHIKNSRDNHELYSFRETIQINKDVLKQNFLDQILSGKNIENVIGYGKRLGIHWDFPDFIAGISFIDFSSLSEKYSLRDLPFIKYGILNIAEELAQNVEGMTPILDKEKNLYIILNFKYTISRNIYEEYNRYLVDLQKKVKEYFKINLSFLYIGNLVRTPDLGGEIFKLSESRYQAFYNSSTINQLRPNLRNEWNINSNELLNPLGRTLMKAYDNNDLPTISRTIEELDALSNEKCINPIQLKEHGERWINYMEVKSGSSIKNDGFAYFFKNSVKLNEVILLLKNRTVQLEGCIEDKTCDSRKKPKLQEIDQYIMAHLSDNISSADMANFLFLNSSYFSRYFKKLAGENFTDYIHRYKMKTAEKMLQEKEDSIENIASQLGYSDRTYFSKIFKKHTGYSPGEYKSRQTESIHS</sequence>
<dbReference type="InterPro" id="IPR001789">
    <property type="entry name" value="Sig_transdc_resp-reg_receiver"/>
</dbReference>
<dbReference type="InterPro" id="IPR020449">
    <property type="entry name" value="Tscrpt_reg_AraC-type_HTH"/>
</dbReference>
<dbReference type="SMART" id="SM00342">
    <property type="entry name" value="HTH_ARAC"/>
    <property type="match status" value="1"/>
</dbReference>